<reference evidence="1 2" key="1">
    <citation type="submission" date="2019-02" db="EMBL/GenBank/DDBJ databases">
        <title>Deep-cultivation of Planctomycetes and their phenomic and genomic characterization uncovers novel biology.</title>
        <authorList>
            <person name="Wiegand S."/>
            <person name="Jogler M."/>
            <person name="Boedeker C."/>
            <person name="Pinto D."/>
            <person name="Vollmers J."/>
            <person name="Rivas-Marin E."/>
            <person name="Kohn T."/>
            <person name="Peeters S.H."/>
            <person name="Heuer A."/>
            <person name="Rast P."/>
            <person name="Oberbeckmann S."/>
            <person name="Bunk B."/>
            <person name="Jeske O."/>
            <person name="Meyerdierks A."/>
            <person name="Storesund J.E."/>
            <person name="Kallscheuer N."/>
            <person name="Luecker S."/>
            <person name="Lage O.M."/>
            <person name="Pohl T."/>
            <person name="Merkel B.J."/>
            <person name="Hornburger P."/>
            <person name="Mueller R.-W."/>
            <person name="Bruemmer F."/>
            <person name="Labrenz M."/>
            <person name="Spormann A.M."/>
            <person name="Op den Camp H."/>
            <person name="Overmann J."/>
            <person name="Amann R."/>
            <person name="Jetten M.S.M."/>
            <person name="Mascher T."/>
            <person name="Medema M.H."/>
            <person name="Devos D.P."/>
            <person name="Kaster A.-K."/>
            <person name="Ovreas L."/>
            <person name="Rohde M."/>
            <person name="Galperin M.Y."/>
            <person name="Jogler C."/>
        </authorList>
    </citation>
    <scope>NUCLEOTIDE SEQUENCE [LARGE SCALE GENOMIC DNA]</scope>
    <source>
        <strain evidence="1 2">Poly30</strain>
    </source>
</reference>
<evidence type="ECO:0000313" key="1">
    <source>
        <dbReference type="EMBL" id="QDV09075.1"/>
    </source>
</evidence>
<dbReference type="EMBL" id="CP036434">
    <property type="protein sequence ID" value="QDV09075.1"/>
    <property type="molecule type" value="Genomic_DNA"/>
</dbReference>
<organism evidence="1 2">
    <name type="scientific">Saltatorellus ferox</name>
    <dbReference type="NCBI Taxonomy" id="2528018"/>
    <lineage>
        <taxon>Bacteria</taxon>
        <taxon>Pseudomonadati</taxon>
        <taxon>Planctomycetota</taxon>
        <taxon>Planctomycetia</taxon>
        <taxon>Planctomycetia incertae sedis</taxon>
        <taxon>Saltatorellus</taxon>
    </lineage>
</organism>
<name>A0A518EYA8_9BACT</name>
<sequence>MIRVSADEDAAKTQHLELPLLLQTRSGRLPDRRHVVVQLGATDLEISDQVVAQNGSGAPFSYEKVTSEPGARILLAPQERPIKVDEPEQSHLVRSFRYKRTRSVHSGTNGPGAFMSEELRQVGLASYFSDVRGAFEVRIEEVPRGDSCAVNQTSGERSVPPPFRLSTTTSMVLPITSGVSGNR</sequence>
<protein>
    <submittedName>
        <fullName evidence="1">Uncharacterized protein</fullName>
    </submittedName>
</protein>
<gene>
    <name evidence="1" type="ORF">Poly30_46320</name>
</gene>
<evidence type="ECO:0000313" key="2">
    <source>
        <dbReference type="Proteomes" id="UP000320390"/>
    </source>
</evidence>
<accession>A0A518EYA8</accession>
<dbReference type="AlphaFoldDB" id="A0A518EYA8"/>
<proteinExistence type="predicted"/>
<keyword evidence="2" id="KW-1185">Reference proteome</keyword>
<dbReference type="Proteomes" id="UP000320390">
    <property type="component" value="Chromosome"/>
</dbReference>